<keyword evidence="11" id="KW-1185">Reference proteome</keyword>
<evidence type="ECO:0000256" key="3">
    <source>
        <dbReference type="ARBA" id="ARBA00013229"/>
    </source>
</evidence>
<comment type="similarity">
    <text evidence="2">Belongs to the pectinesterase family.</text>
</comment>
<dbReference type="Gene3D" id="2.160.20.10">
    <property type="entry name" value="Single-stranded right-handed beta-helix, Pectin lyase-like"/>
    <property type="match status" value="1"/>
</dbReference>
<feature type="signal peptide" evidence="7">
    <location>
        <begin position="1"/>
        <end position="18"/>
    </location>
</feature>
<organism evidence="10 11">
    <name type="scientific">Mycena chlorophos</name>
    <name type="common">Agaric fungus</name>
    <name type="synonym">Agaricus chlorophos</name>
    <dbReference type="NCBI Taxonomy" id="658473"/>
    <lineage>
        <taxon>Eukaryota</taxon>
        <taxon>Fungi</taxon>
        <taxon>Dikarya</taxon>
        <taxon>Basidiomycota</taxon>
        <taxon>Agaricomycotina</taxon>
        <taxon>Agaricomycetes</taxon>
        <taxon>Agaricomycetidae</taxon>
        <taxon>Agaricales</taxon>
        <taxon>Marasmiineae</taxon>
        <taxon>Mycenaceae</taxon>
        <taxon>Mycena</taxon>
    </lineage>
</organism>
<protein>
    <recommendedName>
        <fullName evidence="3">pectinesterase</fullName>
        <ecNumber evidence="3">3.1.1.11</ecNumber>
    </recommendedName>
</protein>
<dbReference type="EMBL" id="DF849437">
    <property type="protein sequence ID" value="GAT57292.1"/>
    <property type="molecule type" value="Genomic_DNA"/>
</dbReference>
<evidence type="ECO:0000313" key="11">
    <source>
        <dbReference type="Proteomes" id="UP000815677"/>
    </source>
</evidence>
<dbReference type="InterPro" id="IPR012334">
    <property type="entry name" value="Pectin_lyas_fold"/>
</dbReference>
<feature type="chain" id="PRO_5046454497" description="pectinesterase" evidence="7">
    <location>
        <begin position="19"/>
        <end position="795"/>
    </location>
</feature>
<dbReference type="InterPro" id="IPR000070">
    <property type="entry name" value="Pectinesterase_cat"/>
</dbReference>
<dbReference type="Pfam" id="PF20415">
    <property type="entry name" value="DUF6699"/>
    <property type="match status" value="1"/>
</dbReference>
<evidence type="ECO:0000259" key="8">
    <source>
        <dbReference type="Pfam" id="PF01095"/>
    </source>
</evidence>
<dbReference type="EC" id="3.1.1.11" evidence="3"/>
<feature type="domain" description="Pectinesterase catalytic" evidence="8">
    <location>
        <begin position="35"/>
        <end position="302"/>
    </location>
</feature>
<dbReference type="PANTHER" id="PTHR31321:SF127">
    <property type="entry name" value="PECTINESTERASE"/>
    <property type="match status" value="1"/>
</dbReference>
<comment type="pathway">
    <text evidence="1">Glycan metabolism; pectin degradation; 2-dehydro-3-deoxy-D-gluconate from pectin: step 1/5.</text>
</comment>
<dbReference type="PANTHER" id="PTHR31321">
    <property type="entry name" value="ACYL-COA THIOESTER HYDROLASE YBHC-RELATED"/>
    <property type="match status" value="1"/>
</dbReference>
<name>A0ABQ0M374_MYCCL</name>
<evidence type="ECO:0000256" key="1">
    <source>
        <dbReference type="ARBA" id="ARBA00005184"/>
    </source>
</evidence>
<feature type="region of interest" description="Disordered" evidence="6">
    <location>
        <begin position="494"/>
        <end position="520"/>
    </location>
</feature>
<dbReference type="SUPFAM" id="SSF51126">
    <property type="entry name" value="Pectin lyase-like"/>
    <property type="match status" value="1"/>
</dbReference>
<evidence type="ECO:0000313" key="10">
    <source>
        <dbReference type="EMBL" id="GAT57292.1"/>
    </source>
</evidence>
<keyword evidence="5" id="KW-0063">Aspartyl esterase</keyword>
<gene>
    <name evidence="10" type="ORF">MCHLO_13846</name>
</gene>
<evidence type="ECO:0000259" key="9">
    <source>
        <dbReference type="Pfam" id="PF20415"/>
    </source>
</evidence>
<proteinExistence type="inferred from homology"/>
<sequence>MLGQLLLLLSIGLFGTKASVVEKRASRTTPPAGAVVVNKAGGSGVYTTISAAVASLDDSSTKVIFIYPGTYTEKVYITRTGPLTIYGSTTNTASYTSNSVTITYSDSAAQEGSDDPSGTLRVHKNNFALYNVNVKNTYGEGSQALALSAYGTQQGYYGCAFYGYQDTLLTETGNQYYGINYIEGAVDFIWGQHARTWIQRSVIASVGAGCITADGPSDAADDSIFVINESELVVASDATSSLTGEVYLGRPWTEWARVVYTTTTMGAHINSAGWSVWSTSEPNTEDVFFAEYHSSGAGASGTRASFATVLSSNADYMAANILGSNWTDWVDTSRSVHRRHLVGLLASGVHLCWPIAFATKQQLKHRAISSHRRSAAPLALRARISTRSFIETPPILHSKMSAPFVFVPEAEAAAAAFALSAPGTPQLLPNYYGFGTPGSVHTPFLPPSPLIYNASPAGSVPGTPSKLKAEGYAPWPGSGQPKESAYGASWAPLARPREPHRQRTSSLTAPPPAAKINSPPAKFLSPTGVGGIFRPGHQKSKSSGNVKQLISQAAVTSAAILSAAPSLINANGALPPPWVLATPPPLLSSRPSLTHPWLDAEFHAPGAPGTGIFRFDLAVVDFRPECVVNRAGEKENWKVLGRTEHVNEAFFPPRFGLRIVHPELVWWPVVLRLPDEDKSENSKGSSKSDKQRPPITLGDVLASIHHSMHSLITQDDWAALSPAQQSAISTAFTSRCRAEALRSGVGPAQLAEREQEERSKGLKRVDFLCGKTIFRGLKEAPDDSKQGRVLMLVTS</sequence>
<evidence type="ECO:0000256" key="5">
    <source>
        <dbReference type="ARBA" id="ARBA00023085"/>
    </source>
</evidence>
<evidence type="ECO:0000256" key="7">
    <source>
        <dbReference type="SAM" id="SignalP"/>
    </source>
</evidence>
<evidence type="ECO:0000256" key="6">
    <source>
        <dbReference type="SAM" id="MobiDB-lite"/>
    </source>
</evidence>
<evidence type="ECO:0000256" key="4">
    <source>
        <dbReference type="ARBA" id="ARBA00022801"/>
    </source>
</evidence>
<dbReference type="InterPro" id="IPR011050">
    <property type="entry name" value="Pectin_lyase_fold/virulence"/>
</dbReference>
<accession>A0ABQ0M374</accession>
<dbReference type="InterPro" id="IPR046522">
    <property type="entry name" value="DUF6699"/>
</dbReference>
<reference evidence="10" key="1">
    <citation type="submission" date="2014-09" db="EMBL/GenBank/DDBJ databases">
        <title>Genome sequence of the luminous mushroom Mycena chlorophos for searching fungal bioluminescence genes.</title>
        <authorList>
            <person name="Tanaka Y."/>
            <person name="Kasuga D."/>
            <person name="Oba Y."/>
            <person name="Hase S."/>
            <person name="Sato K."/>
            <person name="Oba Y."/>
            <person name="Sakakibara Y."/>
        </authorList>
    </citation>
    <scope>NUCLEOTIDE SEQUENCE</scope>
</reference>
<feature type="domain" description="DUF6699" evidence="9">
    <location>
        <begin position="646"/>
        <end position="781"/>
    </location>
</feature>
<evidence type="ECO:0000256" key="2">
    <source>
        <dbReference type="ARBA" id="ARBA00008891"/>
    </source>
</evidence>
<dbReference type="Pfam" id="PF01095">
    <property type="entry name" value="Pectinesterase"/>
    <property type="match status" value="1"/>
</dbReference>
<keyword evidence="4" id="KW-0378">Hydrolase</keyword>
<dbReference type="Proteomes" id="UP000815677">
    <property type="component" value="Unassembled WGS sequence"/>
</dbReference>
<keyword evidence="7" id="KW-0732">Signal</keyword>